<dbReference type="SUPFAM" id="SSF51430">
    <property type="entry name" value="NAD(P)-linked oxidoreductase"/>
    <property type="match status" value="1"/>
</dbReference>
<evidence type="ECO:0000259" key="4">
    <source>
        <dbReference type="PROSITE" id="PS51379"/>
    </source>
</evidence>
<organism evidence="5">
    <name type="scientific">Candidatus Caldatribacterium californiense</name>
    <dbReference type="NCBI Taxonomy" id="1454726"/>
    <lineage>
        <taxon>Bacteria</taxon>
        <taxon>Pseudomonadati</taxon>
        <taxon>Atribacterota</taxon>
        <taxon>Atribacteria</taxon>
        <taxon>Atribacterales</taxon>
        <taxon>Candidatus Caldatribacteriaceae</taxon>
        <taxon>Candidatus Caldatribacterium</taxon>
    </lineage>
</organism>
<feature type="domain" description="4Fe-4S ferredoxin-type" evidence="4">
    <location>
        <begin position="340"/>
        <end position="369"/>
    </location>
</feature>
<dbReference type="PROSITE" id="PS51379">
    <property type="entry name" value="4FE4S_FER_2"/>
    <property type="match status" value="1"/>
</dbReference>
<dbReference type="InterPro" id="IPR053135">
    <property type="entry name" value="AKR2_Oxidoreductase"/>
</dbReference>
<dbReference type="Pfam" id="PF13187">
    <property type="entry name" value="Fer4_9"/>
    <property type="match status" value="1"/>
</dbReference>
<protein>
    <submittedName>
        <fullName evidence="5">Aldo/keto reductase</fullName>
    </submittedName>
</protein>
<keyword evidence="3" id="KW-0411">Iron-sulfur</keyword>
<dbReference type="GO" id="GO:0046872">
    <property type="term" value="F:metal ion binding"/>
    <property type="evidence" value="ECO:0007669"/>
    <property type="project" value="UniProtKB-KW"/>
</dbReference>
<dbReference type="InterPro" id="IPR023210">
    <property type="entry name" value="NADP_OxRdtase_dom"/>
</dbReference>
<proteinExistence type="predicted"/>
<evidence type="ECO:0000256" key="2">
    <source>
        <dbReference type="ARBA" id="ARBA00023004"/>
    </source>
</evidence>
<sequence>MQYRKFGPLDFRVSILGLGAMRLPLRDPHDEGSIDEAQAIGMIHYAIDHGVNYIDTAYPYHKGMSEVVVGKALRGTYRDRAKVATKLPTWLLEACEHPEKYLREQLKRLGQDHVDFYLLHALDRNRWETVLKCRVLEWAERAKAQGDIGYLGFSFHDDLATFKRIIDTYPFTFCQIQYNYLDVDFQAGREGLRYAASKGLAVVVMEPLKGGQLVRLPEEIRKRLAATGRNWTPAAWGLLWLWNQKEVTTVLSGASTMRELEENIETASFAHEGILRPEDLAALEEARRILRGIAPIPCTTCHYCLPCPQGVNIPFVFGLYNQVFQFRDLEGAKRTYCHFLQPEERPENCTECGMCEERCPQNIPIREELKKVRDFFQCSSQEAM</sequence>
<dbReference type="CDD" id="cd19096">
    <property type="entry name" value="AKR_Fe-S_oxidoreductase"/>
    <property type="match status" value="1"/>
</dbReference>
<dbReference type="Gene3D" id="3.20.20.100">
    <property type="entry name" value="NADP-dependent oxidoreductase domain"/>
    <property type="match status" value="1"/>
</dbReference>
<dbReference type="GO" id="GO:0051536">
    <property type="term" value="F:iron-sulfur cluster binding"/>
    <property type="evidence" value="ECO:0007669"/>
    <property type="project" value="UniProtKB-KW"/>
</dbReference>
<dbReference type="Gene3D" id="1.10.1060.10">
    <property type="entry name" value="Alpha-helical ferredoxin"/>
    <property type="match status" value="1"/>
</dbReference>
<dbReference type="PROSITE" id="PS00198">
    <property type="entry name" value="4FE4S_FER_1"/>
    <property type="match status" value="1"/>
</dbReference>
<dbReference type="EMBL" id="DTFV01000065">
    <property type="protein sequence ID" value="HGI30590.1"/>
    <property type="molecule type" value="Genomic_DNA"/>
</dbReference>
<dbReference type="SUPFAM" id="SSF46548">
    <property type="entry name" value="alpha-helical ferredoxin"/>
    <property type="match status" value="1"/>
</dbReference>
<reference evidence="5" key="1">
    <citation type="journal article" date="2020" name="mSystems">
        <title>Genome- and Community-Level Interaction Insights into Carbon Utilization and Element Cycling Functions of Hydrothermarchaeota in Hydrothermal Sediment.</title>
        <authorList>
            <person name="Zhou Z."/>
            <person name="Liu Y."/>
            <person name="Xu W."/>
            <person name="Pan J."/>
            <person name="Luo Z.H."/>
            <person name="Li M."/>
        </authorList>
    </citation>
    <scope>NUCLEOTIDE SEQUENCE [LARGE SCALE GENOMIC DNA]</scope>
    <source>
        <strain evidence="5">SpSt-747</strain>
    </source>
</reference>
<name>A0A7V3YGF0_9BACT</name>
<accession>A0A7V3YGF0</accession>
<dbReference type="InterPro" id="IPR036812">
    <property type="entry name" value="NAD(P)_OxRdtase_dom_sf"/>
</dbReference>
<dbReference type="InterPro" id="IPR017900">
    <property type="entry name" value="4Fe4S_Fe_S_CS"/>
</dbReference>
<evidence type="ECO:0000256" key="3">
    <source>
        <dbReference type="ARBA" id="ARBA00023014"/>
    </source>
</evidence>
<dbReference type="PANTHER" id="PTHR43312">
    <property type="entry name" value="D-THREO-ALDOSE 1-DEHYDROGENASE"/>
    <property type="match status" value="1"/>
</dbReference>
<dbReference type="Pfam" id="PF00248">
    <property type="entry name" value="Aldo_ket_red"/>
    <property type="match status" value="1"/>
</dbReference>
<evidence type="ECO:0000256" key="1">
    <source>
        <dbReference type="ARBA" id="ARBA00022723"/>
    </source>
</evidence>
<evidence type="ECO:0000313" key="5">
    <source>
        <dbReference type="EMBL" id="HGI30590.1"/>
    </source>
</evidence>
<dbReference type="PANTHER" id="PTHR43312:SF2">
    <property type="entry name" value="OXIDOREDUCTASE"/>
    <property type="match status" value="1"/>
</dbReference>
<keyword evidence="1" id="KW-0479">Metal-binding</keyword>
<comment type="caution">
    <text evidence="5">The sequence shown here is derived from an EMBL/GenBank/DDBJ whole genome shotgun (WGS) entry which is preliminary data.</text>
</comment>
<dbReference type="AlphaFoldDB" id="A0A7V3YGF0"/>
<dbReference type="InterPro" id="IPR017896">
    <property type="entry name" value="4Fe4S_Fe-S-bd"/>
</dbReference>
<gene>
    <name evidence="5" type="ORF">ENV30_04685</name>
</gene>
<keyword evidence="2" id="KW-0408">Iron</keyword>
<dbReference type="InterPro" id="IPR009051">
    <property type="entry name" value="Helical_ferredxn"/>
</dbReference>